<gene>
    <name evidence="1" type="ORF">ERUC_LOCUS35159</name>
</gene>
<evidence type="ECO:0000313" key="2">
    <source>
        <dbReference type="Proteomes" id="UP001642260"/>
    </source>
</evidence>
<sequence>MENLNENYTEKSLGKEVSPCLDPVVQATVGEAKERLKKLEQDYQRTFKKYGEVQLNRYRCHVDGKGLKHHSYWTGYCIRCCKNQVKELQNVLDRVNIEQVSQRGTETLNHSQKFLMLHGCRNLAQEKMILQQKAEHIQPNNEKLSKTKFDFREANFNREFQGILEEVPKICSKKHVHNLLSELKETNRLRKAATEGGAIVGNNNTSQDTIQTCTSSVIKLLTKIIRDFEKEEWRQRTFWKTKEKLKMYAEKRLDSYEKSMNA</sequence>
<organism evidence="1 2">
    <name type="scientific">Eruca vesicaria subsp. sativa</name>
    <name type="common">Garden rocket</name>
    <name type="synonym">Eruca sativa</name>
    <dbReference type="NCBI Taxonomy" id="29727"/>
    <lineage>
        <taxon>Eukaryota</taxon>
        <taxon>Viridiplantae</taxon>
        <taxon>Streptophyta</taxon>
        <taxon>Embryophyta</taxon>
        <taxon>Tracheophyta</taxon>
        <taxon>Spermatophyta</taxon>
        <taxon>Magnoliopsida</taxon>
        <taxon>eudicotyledons</taxon>
        <taxon>Gunneridae</taxon>
        <taxon>Pentapetalae</taxon>
        <taxon>rosids</taxon>
        <taxon>malvids</taxon>
        <taxon>Brassicales</taxon>
        <taxon>Brassicaceae</taxon>
        <taxon>Brassiceae</taxon>
        <taxon>Eruca</taxon>
    </lineage>
</organism>
<dbReference type="AlphaFoldDB" id="A0ABC8LGJ3"/>
<name>A0ABC8LGJ3_ERUVS</name>
<keyword evidence="2" id="KW-1185">Reference proteome</keyword>
<dbReference type="EMBL" id="CAKOAT010564042">
    <property type="protein sequence ID" value="CAH8382676.1"/>
    <property type="molecule type" value="Genomic_DNA"/>
</dbReference>
<evidence type="ECO:0000313" key="1">
    <source>
        <dbReference type="EMBL" id="CAH8382676.1"/>
    </source>
</evidence>
<protein>
    <submittedName>
        <fullName evidence="1">Uncharacterized protein</fullName>
    </submittedName>
</protein>
<comment type="caution">
    <text evidence="1">The sequence shown here is derived from an EMBL/GenBank/DDBJ whole genome shotgun (WGS) entry which is preliminary data.</text>
</comment>
<reference evidence="1 2" key="1">
    <citation type="submission" date="2022-03" db="EMBL/GenBank/DDBJ databases">
        <authorList>
            <person name="Macdonald S."/>
            <person name="Ahmed S."/>
            <person name="Newling K."/>
        </authorList>
    </citation>
    <scope>NUCLEOTIDE SEQUENCE [LARGE SCALE GENOMIC DNA]</scope>
</reference>
<accession>A0ABC8LGJ3</accession>
<proteinExistence type="predicted"/>
<dbReference type="Proteomes" id="UP001642260">
    <property type="component" value="Unassembled WGS sequence"/>
</dbReference>